<dbReference type="GO" id="GO:0005737">
    <property type="term" value="C:cytoplasm"/>
    <property type="evidence" value="ECO:0007669"/>
    <property type="project" value="TreeGrafter"/>
</dbReference>
<comment type="cofactor">
    <cofactor evidence="5">
        <name>Fe(2+)</name>
        <dbReference type="ChEBI" id="CHEBI:29033"/>
    </cofactor>
    <text evidence="5">Binds 1 Fe(2+) ion per subunit.</text>
</comment>
<proteinExistence type="predicted"/>
<dbReference type="InterPro" id="IPR027450">
    <property type="entry name" value="AlkB-like"/>
</dbReference>
<dbReference type="OrthoDB" id="6614653at2759"/>
<dbReference type="GO" id="GO:0035516">
    <property type="term" value="F:broad specificity oxidative DNA demethylase activity"/>
    <property type="evidence" value="ECO:0007669"/>
    <property type="project" value="TreeGrafter"/>
</dbReference>
<feature type="binding site" evidence="5">
    <location>
        <position position="192"/>
    </location>
    <ligand>
        <name>Fe cation</name>
        <dbReference type="ChEBI" id="CHEBI:24875"/>
        <note>catalytic</note>
    </ligand>
</feature>
<dbReference type="RefSeq" id="XP_014246990.1">
    <property type="nucleotide sequence ID" value="XM_014391504.2"/>
</dbReference>
<keyword evidence="8" id="KW-1185">Reference proteome</keyword>
<evidence type="ECO:0000256" key="5">
    <source>
        <dbReference type="PIRSR" id="PIRSR604574-2"/>
    </source>
</evidence>
<dbReference type="OMA" id="YKRRDPP"/>
<feature type="binding site" evidence="5">
    <location>
        <position position="194"/>
    </location>
    <ligand>
        <name>Fe cation</name>
        <dbReference type="ChEBI" id="CHEBI:24875"/>
        <note>catalytic</note>
    </ligand>
</feature>
<dbReference type="AlphaFoldDB" id="A0A8I6RK90"/>
<dbReference type="GO" id="GO:0005634">
    <property type="term" value="C:nucleus"/>
    <property type="evidence" value="ECO:0007669"/>
    <property type="project" value="TreeGrafter"/>
</dbReference>
<keyword evidence="4 5" id="KW-0408">Iron</keyword>
<dbReference type="SUPFAM" id="SSF51197">
    <property type="entry name" value="Clavaminate synthase-like"/>
    <property type="match status" value="1"/>
</dbReference>
<evidence type="ECO:0000313" key="7">
    <source>
        <dbReference type="EnsemblMetazoa" id="XP_014246990.1"/>
    </source>
</evidence>
<dbReference type="PROSITE" id="PS51471">
    <property type="entry name" value="FE2OG_OXY"/>
    <property type="match status" value="1"/>
</dbReference>
<dbReference type="InterPro" id="IPR005123">
    <property type="entry name" value="Oxoglu/Fe-dep_dioxygenase_dom"/>
</dbReference>
<feature type="domain" description="Fe2OG dioxygenase" evidence="6">
    <location>
        <begin position="174"/>
        <end position="291"/>
    </location>
</feature>
<dbReference type="InterPro" id="IPR004574">
    <property type="entry name" value="Alkb"/>
</dbReference>
<dbReference type="GO" id="GO:0035515">
    <property type="term" value="F:oxidative RNA demethylase activity"/>
    <property type="evidence" value="ECO:0007669"/>
    <property type="project" value="TreeGrafter"/>
</dbReference>
<name>A0A8I6RK90_CIMLE</name>
<dbReference type="GO" id="GO:0035513">
    <property type="term" value="P:oxidative RNA demethylation"/>
    <property type="evidence" value="ECO:0007669"/>
    <property type="project" value="TreeGrafter"/>
</dbReference>
<sequence length="298" mass="34440">MFKEKFKYYKRKSPLPDLSSVLEMNPPFDPKQVRRISPKMPGPLNLDSYGINSLDTWVLLELIQHPGLIILRNPFTPKGQRYWIRKCLEEYTRPPNKNNLLTHGLLSENDDWWHMCNDNEAKSKIYKQLRWVTLGYHHNWDTKVYSENLKNDFPPELNELCKIIGKCIGNWDVDAQAAIINFYHMDSTLSGHTDHSEPNNTAPLFSFSFGQNAVFLIGGQDINDDATAILVESGDCIVMSSQSRLSYHGVPKIVATKLRPWSNEGMLSEDWKDFENYVTESRINMNVRQVLNPGQKHL</sequence>
<evidence type="ECO:0000313" key="8">
    <source>
        <dbReference type="Proteomes" id="UP000494040"/>
    </source>
</evidence>
<evidence type="ECO:0000259" key="6">
    <source>
        <dbReference type="PROSITE" id="PS51471"/>
    </source>
</evidence>
<reference evidence="7" key="1">
    <citation type="submission" date="2022-01" db="UniProtKB">
        <authorList>
            <consortium name="EnsemblMetazoa"/>
        </authorList>
    </citation>
    <scope>IDENTIFICATION</scope>
</reference>
<evidence type="ECO:0000256" key="4">
    <source>
        <dbReference type="ARBA" id="ARBA00023004"/>
    </source>
</evidence>
<evidence type="ECO:0000256" key="2">
    <source>
        <dbReference type="ARBA" id="ARBA00022964"/>
    </source>
</evidence>
<dbReference type="KEGG" id="clec:106665233"/>
<dbReference type="CTD" id="2768870"/>
<organism evidence="7 8">
    <name type="scientific">Cimex lectularius</name>
    <name type="common">Bed bug</name>
    <name type="synonym">Acanthia lectularia</name>
    <dbReference type="NCBI Taxonomy" id="79782"/>
    <lineage>
        <taxon>Eukaryota</taxon>
        <taxon>Metazoa</taxon>
        <taxon>Ecdysozoa</taxon>
        <taxon>Arthropoda</taxon>
        <taxon>Hexapoda</taxon>
        <taxon>Insecta</taxon>
        <taxon>Pterygota</taxon>
        <taxon>Neoptera</taxon>
        <taxon>Paraneoptera</taxon>
        <taxon>Hemiptera</taxon>
        <taxon>Heteroptera</taxon>
        <taxon>Panheteroptera</taxon>
        <taxon>Cimicomorpha</taxon>
        <taxon>Cimicidae</taxon>
        <taxon>Cimex</taxon>
    </lineage>
</organism>
<dbReference type="PANTHER" id="PTHR16557:SF2">
    <property type="entry name" value="NUCLEIC ACID DIOXYGENASE ALKBH1"/>
    <property type="match status" value="1"/>
</dbReference>
<dbReference type="InterPro" id="IPR037151">
    <property type="entry name" value="AlkB-like_sf"/>
</dbReference>
<protein>
    <recommendedName>
        <fullName evidence="6">Fe2OG dioxygenase domain-containing protein</fullName>
    </recommendedName>
</protein>
<keyword evidence="3" id="KW-0560">Oxidoreductase</keyword>
<dbReference type="Pfam" id="PF13532">
    <property type="entry name" value="2OG-FeII_Oxy_2"/>
    <property type="match status" value="1"/>
</dbReference>
<feature type="binding site" evidence="5">
    <location>
        <position position="248"/>
    </location>
    <ligand>
        <name>Fe cation</name>
        <dbReference type="ChEBI" id="CHEBI:24875"/>
        <note>catalytic</note>
    </ligand>
</feature>
<keyword evidence="2" id="KW-0223">Dioxygenase</keyword>
<dbReference type="GO" id="GO:0008198">
    <property type="term" value="F:ferrous iron binding"/>
    <property type="evidence" value="ECO:0007669"/>
    <property type="project" value="TreeGrafter"/>
</dbReference>
<evidence type="ECO:0000256" key="1">
    <source>
        <dbReference type="ARBA" id="ARBA00022723"/>
    </source>
</evidence>
<accession>A0A8I6RK90</accession>
<dbReference type="GeneID" id="106665233"/>
<dbReference type="EnsemblMetazoa" id="XM_014391504.2">
    <property type="protein sequence ID" value="XP_014246990.1"/>
    <property type="gene ID" value="LOC106665233"/>
</dbReference>
<dbReference type="PANTHER" id="PTHR16557">
    <property type="entry name" value="ALKYLATED DNA REPAIR PROTEIN ALKB-RELATED"/>
    <property type="match status" value="1"/>
</dbReference>
<keyword evidence="1 5" id="KW-0479">Metal-binding</keyword>
<dbReference type="Proteomes" id="UP000494040">
    <property type="component" value="Unassembled WGS sequence"/>
</dbReference>
<dbReference type="Gene3D" id="2.60.120.590">
    <property type="entry name" value="Alpha-ketoglutarate-dependent dioxygenase AlkB-like"/>
    <property type="match status" value="1"/>
</dbReference>
<evidence type="ECO:0000256" key="3">
    <source>
        <dbReference type="ARBA" id="ARBA00023002"/>
    </source>
</evidence>